<dbReference type="InterPro" id="IPR024981">
    <property type="entry name" value="DUF3887"/>
</dbReference>
<dbReference type="InterPro" id="IPR036582">
    <property type="entry name" value="Mao_N_sf"/>
</dbReference>
<dbReference type="SUPFAM" id="SSF55383">
    <property type="entry name" value="Copper amine oxidase, domain N"/>
    <property type="match status" value="1"/>
</dbReference>
<feature type="chain" id="PRO_5039356192" description="Copper amine oxidase N-terminal domain-containing protein" evidence="2">
    <location>
        <begin position="25"/>
        <end position="472"/>
    </location>
</feature>
<evidence type="ECO:0000259" key="4">
    <source>
        <dbReference type="Pfam" id="PF12697"/>
    </source>
</evidence>
<feature type="domain" description="AB hydrolase-1" evidence="4">
    <location>
        <begin position="291"/>
        <end position="440"/>
    </location>
</feature>
<dbReference type="Pfam" id="PF12697">
    <property type="entry name" value="Abhydrolase_6"/>
    <property type="match status" value="1"/>
</dbReference>
<keyword evidence="1" id="KW-0378">Hydrolase</keyword>
<dbReference type="AlphaFoldDB" id="A0A1G8UJY8"/>
<evidence type="ECO:0008006" key="8">
    <source>
        <dbReference type="Google" id="ProtNLM"/>
    </source>
</evidence>
<feature type="domain" description="DUF3887" evidence="5">
    <location>
        <begin position="152"/>
        <end position="242"/>
    </location>
</feature>
<evidence type="ECO:0000256" key="1">
    <source>
        <dbReference type="ARBA" id="ARBA00022801"/>
    </source>
</evidence>
<dbReference type="InterPro" id="IPR029058">
    <property type="entry name" value="AB_hydrolase_fold"/>
</dbReference>
<dbReference type="SUPFAM" id="SSF53474">
    <property type="entry name" value="alpha/beta-Hydrolases"/>
    <property type="match status" value="1"/>
</dbReference>
<keyword evidence="7" id="KW-1185">Reference proteome</keyword>
<dbReference type="Pfam" id="PF13026">
    <property type="entry name" value="DUF3887"/>
    <property type="match status" value="1"/>
</dbReference>
<feature type="signal peptide" evidence="2">
    <location>
        <begin position="1"/>
        <end position="24"/>
    </location>
</feature>
<evidence type="ECO:0000256" key="2">
    <source>
        <dbReference type="SAM" id="SignalP"/>
    </source>
</evidence>
<feature type="domain" description="Copper amine oxidase-like N-terminal" evidence="3">
    <location>
        <begin position="37"/>
        <end position="141"/>
    </location>
</feature>
<dbReference type="GO" id="GO:0052689">
    <property type="term" value="F:carboxylic ester hydrolase activity"/>
    <property type="evidence" value="ECO:0007669"/>
    <property type="project" value="TreeGrafter"/>
</dbReference>
<dbReference type="GO" id="GO:0004252">
    <property type="term" value="F:serine-type endopeptidase activity"/>
    <property type="evidence" value="ECO:0007669"/>
    <property type="project" value="InterPro"/>
</dbReference>
<evidence type="ECO:0000259" key="3">
    <source>
        <dbReference type="Pfam" id="PF07833"/>
    </source>
</evidence>
<dbReference type="EMBL" id="FNDX01000019">
    <property type="protein sequence ID" value="SDJ54196.1"/>
    <property type="molecule type" value="Genomic_DNA"/>
</dbReference>
<sequence>MRKKIVAVLICSVLLLEGGGTTLAPVYGAANQPAVILNNETLKLNDEARPYLDGKRVMMPVRLTGEGLGYEVSYIKAQNSLQLSGYEHTYVLKLEESTVTVDGKDKLAIDGKAVLKRDRIYVPLAYFSALGMITSYDSAANLAAVSSPQKYADHVAGLLNTGQYMELWQSVFNKEVQQALPVLKMQSVWEMLVGTYGTFVRLETAAASSADGYTVIHVPIVFAQSSLKMSVTVDGSGRLAGLLFTPIAPADDMELPAGLKEEETIVGAGTAHPLKGTLTLPENASGLLPSVVLVHGSGASDRDETAFGYKAFRDLAWGLAKQGIAVLRYDKRTYTYAQQYAGEASAGLTVKEETVEDAVLAANLLKQDARLDPEQVYLAGHSLGGMLAPRIDAAGGNVAGLILLAGSPRKLWEIVYDQNMAGIQAMNDSDPHKAKNAAYRRRAPKGQGSGLHVRSAGRSGRDCIRAAGGLSA</sequence>
<dbReference type="GO" id="GO:0006508">
    <property type="term" value="P:proteolysis"/>
    <property type="evidence" value="ECO:0007669"/>
    <property type="project" value="InterPro"/>
</dbReference>
<dbReference type="Gene3D" id="3.30.457.10">
    <property type="entry name" value="Copper amine oxidase-like, N-terminal domain"/>
    <property type="match status" value="1"/>
</dbReference>
<dbReference type="InterPro" id="IPR053145">
    <property type="entry name" value="AB_hydrolase_Est10"/>
</dbReference>
<evidence type="ECO:0000313" key="7">
    <source>
        <dbReference type="Proteomes" id="UP000199050"/>
    </source>
</evidence>
<dbReference type="Gene3D" id="3.40.50.1820">
    <property type="entry name" value="alpha/beta hydrolase"/>
    <property type="match status" value="1"/>
</dbReference>
<dbReference type="InterPro" id="IPR000073">
    <property type="entry name" value="AB_hydrolase_1"/>
</dbReference>
<gene>
    <name evidence="6" type="ORF">SAMN05216192_11919</name>
</gene>
<organism evidence="6 7">
    <name type="scientific">Paenibacillus typhae</name>
    <dbReference type="NCBI Taxonomy" id="1174501"/>
    <lineage>
        <taxon>Bacteria</taxon>
        <taxon>Bacillati</taxon>
        <taxon>Bacillota</taxon>
        <taxon>Bacilli</taxon>
        <taxon>Bacillales</taxon>
        <taxon>Paenibacillaceae</taxon>
        <taxon>Paenibacillus</taxon>
    </lineage>
</organism>
<proteinExistence type="predicted"/>
<evidence type="ECO:0000259" key="5">
    <source>
        <dbReference type="Pfam" id="PF13026"/>
    </source>
</evidence>
<reference evidence="7" key="1">
    <citation type="submission" date="2016-10" db="EMBL/GenBank/DDBJ databases">
        <authorList>
            <person name="Varghese N."/>
            <person name="Submissions S."/>
        </authorList>
    </citation>
    <scope>NUCLEOTIDE SEQUENCE [LARGE SCALE GENOMIC DNA]</scope>
    <source>
        <strain evidence="7">CGMCC 1.11012</strain>
    </source>
</reference>
<dbReference type="RefSeq" id="WP_167360701.1">
    <property type="nucleotide sequence ID" value="NZ_CBCSKY010000019.1"/>
</dbReference>
<dbReference type="Gene3D" id="3.10.450.590">
    <property type="match status" value="1"/>
</dbReference>
<dbReference type="Pfam" id="PF07833">
    <property type="entry name" value="Cu_amine_oxidN1"/>
    <property type="match status" value="1"/>
</dbReference>
<evidence type="ECO:0000313" key="6">
    <source>
        <dbReference type="EMBL" id="SDJ54196.1"/>
    </source>
</evidence>
<dbReference type="InterPro" id="IPR002471">
    <property type="entry name" value="Pept_S9_AS"/>
</dbReference>
<dbReference type="PANTHER" id="PTHR43265:SF1">
    <property type="entry name" value="ESTERASE ESTD"/>
    <property type="match status" value="1"/>
</dbReference>
<dbReference type="Proteomes" id="UP000199050">
    <property type="component" value="Unassembled WGS sequence"/>
</dbReference>
<dbReference type="STRING" id="1174501.SAMN05216192_11919"/>
<dbReference type="InterPro" id="IPR012854">
    <property type="entry name" value="Cu_amine_oxidase-like_N"/>
</dbReference>
<accession>A0A1G8UJY8</accession>
<protein>
    <recommendedName>
        <fullName evidence="8">Copper amine oxidase N-terminal domain-containing protein</fullName>
    </recommendedName>
</protein>
<keyword evidence="2" id="KW-0732">Signal</keyword>
<name>A0A1G8UJY8_9BACL</name>
<dbReference type="PANTHER" id="PTHR43265">
    <property type="entry name" value="ESTERASE ESTD"/>
    <property type="match status" value="1"/>
</dbReference>
<dbReference type="PROSITE" id="PS00708">
    <property type="entry name" value="PRO_ENDOPEP_SER"/>
    <property type="match status" value="1"/>
</dbReference>